<evidence type="ECO:0000313" key="3">
    <source>
        <dbReference type="EMBL" id="RNB87796.1"/>
    </source>
</evidence>
<dbReference type="Gene3D" id="3.40.50.1110">
    <property type="entry name" value="SGNH hydrolase"/>
    <property type="match status" value="1"/>
</dbReference>
<protein>
    <submittedName>
        <fullName evidence="3">Lysophospholipase</fullName>
    </submittedName>
</protein>
<evidence type="ECO:0000259" key="2">
    <source>
        <dbReference type="Pfam" id="PF13472"/>
    </source>
</evidence>
<keyword evidence="4" id="KW-1185">Reference proteome</keyword>
<dbReference type="InterPro" id="IPR051532">
    <property type="entry name" value="Ester_Hydrolysis_Enzymes"/>
</dbReference>
<name>A0A3M8DIE9_9BACL</name>
<dbReference type="OrthoDB" id="252349at2"/>
<proteinExistence type="predicted"/>
<dbReference type="InterPro" id="IPR036514">
    <property type="entry name" value="SGNH_hydro_sf"/>
</dbReference>
<dbReference type="PANTHER" id="PTHR30383:SF27">
    <property type="entry name" value="SPORE GERMINATION LIPASE LIPC"/>
    <property type="match status" value="1"/>
</dbReference>
<gene>
    <name evidence="3" type="ORF">EDM56_13275</name>
</gene>
<feature type="chain" id="PRO_5038624618" evidence="1">
    <location>
        <begin position="31"/>
        <end position="267"/>
    </location>
</feature>
<evidence type="ECO:0000313" key="4">
    <source>
        <dbReference type="Proteomes" id="UP000271031"/>
    </source>
</evidence>
<dbReference type="RefSeq" id="WP_122918401.1">
    <property type="nucleotide sequence ID" value="NZ_RHHQ01000010.1"/>
</dbReference>
<accession>A0A3M8DIE9</accession>
<organism evidence="3 4">
    <name type="scientific">Brevibacillus fluminis</name>
    <dbReference type="NCBI Taxonomy" id="511487"/>
    <lineage>
        <taxon>Bacteria</taxon>
        <taxon>Bacillati</taxon>
        <taxon>Bacillota</taxon>
        <taxon>Bacilli</taxon>
        <taxon>Bacillales</taxon>
        <taxon>Paenibacillaceae</taxon>
        <taxon>Brevibacillus</taxon>
    </lineage>
</organism>
<dbReference type="PANTHER" id="PTHR30383">
    <property type="entry name" value="THIOESTERASE 1/PROTEASE 1/LYSOPHOSPHOLIPASE L1"/>
    <property type="match status" value="1"/>
</dbReference>
<dbReference type="InterPro" id="IPR013830">
    <property type="entry name" value="SGNH_hydro"/>
</dbReference>
<comment type="caution">
    <text evidence="3">The sequence shown here is derived from an EMBL/GenBank/DDBJ whole genome shotgun (WGS) entry which is preliminary data.</text>
</comment>
<dbReference type="GO" id="GO:0004622">
    <property type="term" value="F:phosphatidylcholine lysophospholipase activity"/>
    <property type="evidence" value="ECO:0007669"/>
    <property type="project" value="TreeGrafter"/>
</dbReference>
<evidence type="ECO:0000256" key="1">
    <source>
        <dbReference type="SAM" id="SignalP"/>
    </source>
</evidence>
<keyword evidence="1" id="KW-0732">Signal</keyword>
<reference evidence="3 4" key="1">
    <citation type="submission" date="2018-10" db="EMBL/GenBank/DDBJ databases">
        <title>Phylogenomics of Brevibacillus.</title>
        <authorList>
            <person name="Dunlap C."/>
        </authorList>
    </citation>
    <scope>NUCLEOTIDE SEQUENCE [LARGE SCALE GENOMIC DNA]</scope>
    <source>
        <strain evidence="3 4">JCM 15716</strain>
    </source>
</reference>
<feature type="domain" description="SGNH hydrolase-type esterase" evidence="2">
    <location>
        <begin position="70"/>
        <end position="257"/>
    </location>
</feature>
<dbReference type="SUPFAM" id="SSF52266">
    <property type="entry name" value="SGNH hydrolase"/>
    <property type="match status" value="1"/>
</dbReference>
<dbReference type="AlphaFoldDB" id="A0A3M8DIE9"/>
<sequence>MRTSGQFLWRFTGALALLSFLVLAAGFAFALNPQMAAPGNVTPAAPGANGTTTPAAPPVIPSGKLNIVTLGDSLTRGVGDANGQGYVGLVRDALAKKTGQAPMLTNFAISGQQSNALLEQLELTQVRALLPQANLILFTIGGNDLFQQSGELDVLDEKKLAQARESLAANFKSIVTKIRMLNPNATVVYLSLYNPFGNTQAAKETIRPVLDWNAEAERIAASFPNVLVVPTYDLFVKKEANYLYTDHFHPNAKGYARMAERVVRALE</sequence>
<dbReference type="Pfam" id="PF13472">
    <property type="entry name" value="Lipase_GDSL_2"/>
    <property type="match status" value="1"/>
</dbReference>
<dbReference type="Proteomes" id="UP000271031">
    <property type="component" value="Unassembled WGS sequence"/>
</dbReference>
<dbReference type="EMBL" id="RHHQ01000010">
    <property type="protein sequence ID" value="RNB87796.1"/>
    <property type="molecule type" value="Genomic_DNA"/>
</dbReference>
<feature type="signal peptide" evidence="1">
    <location>
        <begin position="1"/>
        <end position="30"/>
    </location>
</feature>